<feature type="transmembrane region" description="Helical" evidence="1">
    <location>
        <begin position="140"/>
        <end position="161"/>
    </location>
</feature>
<dbReference type="Pfam" id="PF04854">
    <property type="entry name" value="DUF624"/>
    <property type="match status" value="1"/>
</dbReference>
<dbReference type="Proteomes" id="UP000199687">
    <property type="component" value="Unassembled WGS sequence"/>
</dbReference>
<organism evidence="2 3">
    <name type="scientific">Gracilibacillus ureilyticus</name>
    <dbReference type="NCBI Taxonomy" id="531814"/>
    <lineage>
        <taxon>Bacteria</taxon>
        <taxon>Bacillati</taxon>
        <taxon>Bacillota</taxon>
        <taxon>Bacilli</taxon>
        <taxon>Bacillales</taxon>
        <taxon>Bacillaceae</taxon>
        <taxon>Gracilibacillus</taxon>
    </lineage>
</organism>
<sequence length="210" mass="23964">MLSSDSMLFRSVYVGACFITLQLFWFFFSLGIITVIPATIALYAVVMEWSKNGFELGIGKSFFYSFKQYFRKTLFLGLNAGFVLILLTYYDSFIYSLIDSELFVVKAIWMFTGGVVFLIVLSIIPLVVTSHLKGISLWKNASVATVTLMPHILLIACIGLSFVFMSIYLPLAVPLFISLFAFIHIRVWQSAVKKLPTDFLDQCLLKYRYR</sequence>
<dbReference type="InterPro" id="IPR006938">
    <property type="entry name" value="DUF624"/>
</dbReference>
<reference evidence="2 3" key="1">
    <citation type="submission" date="2016-10" db="EMBL/GenBank/DDBJ databases">
        <authorList>
            <person name="de Groot N.N."/>
        </authorList>
    </citation>
    <scope>NUCLEOTIDE SEQUENCE [LARGE SCALE GENOMIC DNA]</scope>
    <source>
        <strain evidence="2 3">CGMCC 1.7727</strain>
    </source>
</reference>
<evidence type="ECO:0000313" key="2">
    <source>
        <dbReference type="EMBL" id="SER51989.1"/>
    </source>
</evidence>
<dbReference type="AlphaFoldDB" id="A0A1H9PW37"/>
<feature type="transmembrane region" description="Helical" evidence="1">
    <location>
        <begin position="12"/>
        <end position="45"/>
    </location>
</feature>
<dbReference type="OrthoDB" id="9814991at2"/>
<proteinExistence type="predicted"/>
<evidence type="ECO:0000256" key="1">
    <source>
        <dbReference type="SAM" id="Phobius"/>
    </source>
</evidence>
<dbReference type="EMBL" id="FOGL01000005">
    <property type="protein sequence ID" value="SER51989.1"/>
    <property type="molecule type" value="Genomic_DNA"/>
</dbReference>
<evidence type="ECO:0000313" key="3">
    <source>
        <dbReference type="Proteomes" id="UP000199687"/>
    </source>
</evidence>
<keyword evidence="1" id="KW-1133">Transmembrane helix</keyword>
<keyword evidence="1" id="KW-0812">Transmembrane</keyword>
<feature type="transmembrane region" description="Helical" evidence="1">
    <location>
        <begin position="107"/>
        <end position="128"/>
    </location>
</feature>
<accession>A0A1H9PW37</accession>
<gene>
    <name evidence="2" type="ORF">SAMN04487944_105161</name>
</gene>
<keyword evidence="3" id="KW-1185">Reference proteome</keyword>
<feature type="transmembrane region" description="Helical" evidence="1">
    <location>
        <begin position="74"/>
        <end position="95"/>
    </location>
</feature>
<name>A0A1H9PW37_9BACI</name>
<dbReference type="STRING" id="531814.SAMN04487944_105161"/>
<keyword evidence="1" id="KW-0472">Membrane</keyword>
<protein>
    <submittedName>
        <fullName evidence="2">Uncharacterized membrane protein YesL</fullName>
    </submittedName>
</protein>
<feature type="transmembrane region" description="Helical" evidence="1">
    <location>
        <begin position="167"/>
        <end position="185"/>
    </location>
</feature>
<dbReference type="RefSeq" id="WP_089740223.1">
    <property type="nucleotide sequence ID" value="NZ_FOGL01000005.1"/>
</dbReference>